<feature type="transmembrane region" description="Helical" evidence="1">
    <location>
        <begin position="29"/>
        <end position="46"/>
    </location>
</feature>
<evidence type="ECO:0000256" key="1">
    <source>
        <dbReference type="SAM" id="Phobius"/>
    </source>
</evidence>
<name>A0A3J2D2C4_SALER</name>
<keyword evidence="1" id="KW-0812">Transmembrane</keyword>
<organism evidence="2">
    <name type="scientific">Salmonella enterica</name>
    <name type="common">Salmonella choleraesuis</name>
    <dbReference type="NCBI Taxonomy" id="28901"/>
    <lineage>
        <taxon>Bacteria</taxon>
        <taxon>Pseudomonadati</taxon>
        <taxon>Pseudomonadota</taxon>
        <taxon>Gammaproteobacteria</taxon>
        <taxon>Enterobacterales</taxon>
        <taxon>Enterobacteriaceae</taxon>
        <taxon>Salmonella</taxon>
    </lineage>
</organism>
<reference evidence="2" key="1">
    <citation type="submission" date="2018-11" db="EMBL/GenBank/DDBJ databases">
        <authorList>
            <consortium name="PulseNet: The National Subtyping Network for Foodborne Disease Surveillance"/>
            <person name="Tarr C.L."/>
            <person name="Trees E."/>
            <person name="Katz L.S."/>
            <person name="Carleton-Romer H.A."/>
            <person name="Stroika S."/>
            <person name="Kucerova Z."/>
            <person name="Roache K.F."/>
            <person name="Sabol A.L."/>
            <person name="Besser J."/>
            <person name="Gerner-Smidt P."/>
        </authorList>
    </citation>
    <scope>NUCLEOTIDE SEQUENCE [LARGE SCALE GENOMIC DNA]</scope>
    <source>
        <strain evidence="2">PNUSAS059687</strain>
    </source>
</reference>
<comment type="caution">
    <text evidence="2">The sequence shown here is derived from an EMBL/GenBank/DDBJ whole genome shotgun (WGS) entry which is preliminary data.</text>
</comment>
<proteinExistence type="predicted"/>
<keyword evidence="1" id="KW-1133">Transmembrane helix</keyword>
<sequence length="62" mass="7357">MDVTVNGSFQAILVITGRSARRFLLFMKIFRHFPFPFFFSLFHCFNSKHTLKRKEMISLKNG</sequence>
<keyword evidence="1" id="KW-0472">Membrane</keyword>
<protein>
    <submittedName>
        <fullName evidence="2">Uncharacterized protein</fullName>
    </submittedName>
</protein>
<dbReference type="AlphaFoldDB" id="A0A3J2D2C4"/>
<accession>A0A3J2D2C4</accession>
<dbReference type="EMBL" id="RNUA01000011">
    <property type="protein sequence ID" value="MHS97323.1"/>
    <property type="molecule type" value="Genomic_DNA"/>
</dbReference>
<dbReference type="Proteomes" id="UP000839513">
    <property type="component" value="Unassembled WGS sequence"/>
</dbReference>
<evidence type="ECO:0000313" key="2">
    <source>
        <dbReference type="EMBL" id="MHS97323.1"/>
    </source>
</evidence>
<gene>
    <name evidence="2" type="ORF">EEN88_05435</name>
</gene>